<dbReference type="Gene3D" id="2.40.10.10">
    <property type="entry name" value="Trypsin-like serine proteases"/>
    <property type="match status" value="2"/>
</dbReference>
<comment type="similarity">
    <text evidence="8">Belongs to the peptidase S1 family. CLIP subfamily.</text>
</comment>
<evidence type="ECO:0000256" key="6">
    <source>
        <dbReference type="ARBA" id="ARBA00023145"/>
    </source>
</evidence>
<keyword evidence="3 9" id="KW-0378">Hydrolase</keyword>
<dbReference type="SUPFAM" id="SSF50494">
    <property type="entry name" value="Trypsin-like serine proteases"/>
    <property type="match status" value="1"/>
</dbReference>
<evidence type="ECO:0000259" key="10">
    <source>
        <dbReference type="PROSITE" id="PS50240"/>
    </source>
</evidence>
<dbReference type="PROSITE" id="PS00134">
    <property type="entry name" value="TRYPSIN_HIS"/>
    <property type="match status" value="1"/>
</dbReference>
<dbReference type="InterPro" id="IPR043504">
    <property type="entry name" value="Peptidase_S1_PA_chymotrypsin"/>
</dbReference>
<dbReference type="PROSITE" id="PS00135">
    <property type="entry name" value="TRYPSIN_SER"/>
    <property type="match status" value="1"/>
</dbReference>
<evidence type="ECO:0000313" key="11">
    <source>
        <dbReference type="EMBL" id="KMY95572.1"/>
    </source>
</evidence>
<keyword evidence="2" id="KW-0479">Metal-binding</keyword>
<keyword evidence="7" id="KW-1015">Disulfide bond</keyword>
<dbReference type="EMBL" id="CM002911">
    <property type="protein sequence ID" value="KMY95572.1"/>
    <property type="molecule type" value="Genomic_DNA"/>
</dbReference>
<evidence type="ECO:0000256" key="9">
    <source>
        <dbReference type="RuleBase" id="RU363034"/>
    </source>
</evidence>
<gene>
    <name evidence="11" type="primary">Dsim\GD25194</name>
    <name evidence="11" type="ORF">Dsimw501_GD25194</name>
</gene>
<dbReference type="PANTHER" id="PTHR24256">
    <property type="entry name" value="TRYPTASE-RELATED"/>
    <property type="match status" value="1"/>
</dbReference>
<dbReference type="GO" id="GO:0006508">
    <property type="term" value="P:proteolysis"/>
    <property type="evidence" value="ECO:0007669"/>
    <property type="project" value="UniProtKB-KW"/>
</dbReference>
<keyword evidence="4 9" id="KW-0720">Serine protease</keyword>
<evidence type="ECO:0000256" key="4">
    <source>
        <dbReference type="ARBA" id="ARBA00022825"/>
    </source>
</evidence>
<dbReference type="Bgee" id="FBgn0196506">
    <property type="expression patterns" value="Expressed in embryo and 3 other cell types or tissues"/>
</dbReference>
<dbReference type="Pfam" id="PF00089">
    <property type="entry name" value="Trypsin"/>
    <property type="match status" value="1"/>
</dbReference>
<dbReference type="InterPro" id="IPR051487">
    <property type="entry name" value="Ser/Thr_Proteases_Immune/Dev"/>
</dbReference>
<accession>A0A0J9RI93</accession>
<dbReference type="OrthoDB" id="8250810at2759"/>
<dbReference type="InterPro" id="IPR009003">
    <property type="entry name" value="Peptidase_S1_PA"/>
</dbReference>
<evidence type="ECO:0000256" key="8">
    <source>
        <dbReference type="ARBA" id="ARBA00024195"/>
    </source>
</evidence>
<protein>
    <recommendedName>
        <fullName evidence="10">Peptidase S1 domain-containing protein</fullName>
    </recommendedName>
</protein>
<evidence type="ECO:0000313" key="12">
    <source>
        <dbReference type="Proteomes" id="UP000035880"/>
    </source>
</evidence>
<dbReference type="PROSITE" id="PS50240">
    <property type="entry name" value="TRYPSIN_DOM"/>
    <property type="match status" value="1"/>
</dbReference>
<dbReference type="GO" id="GO:0004252">
    <property type="term" value="F:serine-type endopeptidase activity"/>
    <property type="evidence" value="ECO:0007669"/>
    <property type="project" value="InterPro"/>
</dbReference>
<dbReference type="Proteomes" id="UP000035880">
    <property type="component" value="Chromosome 2R"/>
</dbReference>
<dbReference type="CDD" id="cd00190">
    <property type="entry name" value="Tryp_SPc"/>
    <property type="match status" value="1"/>
</dbReference>
<keyword evidence="1 9" id="KW-0645">Protease</keyword>
<dbReference type="InterPro" id="IPR018114">
    <property type="entry name" value="TRYPSIN_HIS"/>
</dbReference>
<evidence type="ECO:0000256" key="2">
    <source>
        <dbReference type="ARBA" id="ARBA00022723"/>
    </source>
</evidence>
<evidence type="ECO:0000256" key="3">
    <source>
        <dbReference type="ARBA" id="ARBA00022801"/>
    </source>
</evidence>
<sequence>MVSVMISRKAECGGSLITARYVLTAAHCISPKYMNVRLGEYDTRHPMSDCNDSGCRPRAYNVDVDKKIVHSNLEYDIGLLRMQRCVTFSNYVRPICLIVGKTFGPISLFNITGWGTNSDGEQQHRLQTATLQQLPQSRCESPRRPLDISYICAGSFSSDSCKGDSGGPLSAIRRFQGQERVFQFGVASKGLRSCGGLGTYTNVTHFTDWILDVIQNHSGEFD</sequence>
<proteinExistence type="inferred from homology"/>
<dbReference type="AlphaFoldDB" id="A0A0J9RI93"/>
<dbReference type="InterPro" id="IPR001314">
    <property type="entry name" value="Peptidase_S1A"/>
</dbReference>
<dbReference type="InterPro" id="IPR033116">
    <property type="entry name" value="TRYPSIN_SER"/>
</dbReference>
<name>A0A0J9RI93_DROSI</name>
<dbReference type="FunFam" id="2.40.10.10:FF:000078">
    <property type="entry name" value="Serine protease H137"/>
    <property type="match status" value="1"/>
</dbReference>
<keyword evidence="5" id="KW-0106">Calcium</keyword>
<evidence type="ECO:0000256" key="1">
    <source>
        <dbReference type="ARBA" id="ARBA00022670"/>
    </source>
</evidence>
<dbReference type="GO" id="GO:0046872">
    <property type="term" value="F:metal ion binding"/>
    <property type="evidence" value="ECO:0007669"/>
    <property type="project" value="UniProtKB-KW"/>
</dbReference>
<evidence type="ECO:0000256" key="5">
    <source>
        <dbReference type="ARBA" id="ARBA00022837"/>
    </source>
</evidence>
<evidence type="ECO:0000256" key="7">
    <source>
        <dbReference type="ARBA" id="ARBA00023157"/>
    </source>
</evidence>
<dbReference type="KEGG" id="dsi:Dsimw501_GD25194"/>
<dbReference type="InterPro" id="IPR001254">
    <property type="entry name" value="Trypsin_dom"/>
</dbReference>
<dbReference type="SMART" id="SM00020">
    <property type="entry name" value="Tryp_SPc"/>
    <property type="match status" value="1"/>
</dbReference>
<feature type="domain" description="Peptidase S1" evidence="10">
    <location>
        <begin position="1"/>
        <end position="215"/>
    </location>
</feature>
<reference evidence="11 12" key="1">
    <citation type="journal article" date="2013" name="Genome Res.">
        <title>A second-generation assembly of the Drosophila simulans genome provides new insights into patterns of lineage-specific divergence.</title>
        <authorList>
            <person name="Hu T.T."/>
            <person name="Eisen M.B."/>
            <person name="Thornton K.R."/>
            <person name="Andolfatto P."/>
        </authorList>
    </citation>
    <scope>NUCLEOTIDE SEQUENCE [LARGE SCALE GENOMIC DNA]</scope>
    <source>
        <strain evidence="12">w501</strain>
    </source>
</reference>
<dbReference type="PRINTS" id="PR00722">
    <property type="entry name" value="CHYMOTRYPSIN"/>
</dbReference>
<keyword evidence="6" id="KW-0865">Zymogen</keyword>
<organism evidence="11 12">
    <name type="scientific">Drosophila simulans</name>
    <name type="common">Fruit fly</name>
    <dbReference type="NCBI Taxonomy" id="7240"/>
    <lineage>
        <taxon>Eukaryota</taxon>
        <taxon>Metazoa</taxon>
        <taxon>Ecdysozoa</taxon>
        <taxon>Arthropoda</taxon>
        <taxon>Hexapoda</taxon>
        <taxon>Insecta</taxon>
        <taxon>Pterygota</taxon>
        <taxon>Neoptera</taxon>
        <taxon>Endopterygota</taxon>
        <taxon>Diptera</taxon>
        <taxon>Brachycera</taxon>
        <taxon>Muscomorpha</taxon>
        <taxon>Ephydroidea</taxon>
        <taxon>Drosophilidae</taxon>
        <taxon>Drosophila</taxon>
        <taxon>Sophophora</taxon>
    </lineage>
</organism>